<dbReference type="Pfam" id="PF11800">
    <property type="entry name" value="RP-C_C"/>
    <property type="match status" value="1"/>
</dbReference>
<feature type="compositionally biased region" description="Polar residues" evidence="1">
    <location>
        <begin position="313"/>
        <end position="327"/>
    </location>
</feature>
<dbReference type="Proteomes" id="UP000680706">
    <property type="component" value="Plasmid pAb134-03"/>
</dbReference>
<evidence type="ECO:0000313" key="7">
    <source>
        <dbReference type="Proteomes" id="UP000680706"/>
    </source>
</evidence>
<accession>A0ABX8B0Z0</accession>
<keyword evidence="6" id="KW-0614">Plasmid</keyword>
<dbReference type="InterPro" id="IPR021760">
    <property type="entry name" value="RepC_C"/>
</dbReference>
<proteinExistence type="predicted"/>
<dbReference type="EMBL" id="CP074130">
    <property type="protein sequence ID" value="QUS59126.1"/>
    <property type="molecule type" value="Genomic_DNA"/>
</dbReference>
<evidence type="ECO:0008006" key="8">
    <source>
        <dbReference type="Google" id="ProtNLM"/>
    </source>
</evidence>
<evidence type="ECO:0000259" key="3">
    <source>
        <dbReference type="Pfam" id="PF03428"/>
    </source>
</evidence>
<dbReference type="InterPro" id="IPR047611">
    <property type="entry name" value="RepABC_RepC"/>
</dbReference>
<geneLocation type="plasmid" evidence="6 7">
    <name>pAb134-04</name>
</geneLocation>
<evidence type="ECO:0000256" key="1">
    <source>
        <dbReference type="SAM" id="MobiDB-lite"/>
    </source>
</evidence>
<dbReference type="Proteomes" id="UP000680706">
    <property type="component" value="Plasmid pAb134-04"/>
</dbReference>
<geneLocation type="plasmid" evidence="5 7">
    <name>pAb134-03</name>
</geneLocation>
<name>A0ABX8B0Z0_9HYPH</name>
<dbReference type="InterPro" id="IPR005090">
    <property type="entry name" value="RepC_N"/>
</dbReference>
<keyword evidence="2" id="KW-1133">Transmembrane helix</keyword>
<dbReference type="NCBIfam" id="NF040974">
    <property type="entry name" value="RepABC_RepC"/>
    <property type="match status" value="1"/>
</dbReference>
<feature type="domain" description="Plasmid replication protein C N-terminal" evidence="3">
    <location>
        <begin position="64"/>
        <end position="225"/>
    </location>
</feature>
<gene>
    <name evidence="5" type="ORF">KGB56_26190</name>
    <name evidence="6" type="ORF">KGB56_26770</name>
</gene>
<organism evidence="6 7">
    <name type="scientific">Pseudovibrio brasiliensis</name>
    <dbReference type="NCBI Taxonomy" id="1898042"/>
    <lineage>
        <taxon>Bacteria</taxon>
        <taxon>Pseudomonadati</taxon>
        <taxon>Pseudomonadota</taxon>
        <taxon>Alphaproteobacteria</taxon>
        <taxon>Hyphomicrobiales</taxon>
        <taxon>Stappiaceae</taxon>
        <taxon>Pseudovibrio</taxon>
    </lineage>
</organism>
<dbReference type="Pfam" id="PF03428">
    <property type="entry name" value="RP-C"/>
    <property type="match status" value="1"/>
</dbReference>
<feature type="region of interest" description="Disordered" evidence="1">
    <location>
        <begin position="273"/>
        <end position="342"/>
    </location>
</feature>
<keyword evidence="2" id="KW-0472">Membrane</keyword>
<protein>
    <recommendedName>
        <fullName evidence="8">Replication protein-C C-terminal domain-containing protein</fullName>
    </recommendedName>
</protein>
<evidence type="ECO:0000259" key="4">
    <source>
        <dbReference type="Pfam" id="PF11800"/>
    </source>
</evidence>
<dbReference type="RefSeq" id="WP_211915126.1">
    <property type="nucleotide sequence ID" value="NZ_CP074129.1"/>
</dbReference>
<feature type="domain" description="Plasmid replication protein C C-terminal" evidence="4">
    <location>
        <begin position="409"/>
        <end position="508"/>
    </location>
</feature>
<feature type="transmembrane region" description="Helical" evidence="2">
    <location>
        <begin position="20"/>
        <end position="39"/>
    </location>
</feature>
<evidence type="ECO:0000313" key="5">
    <source>
        <dbReference type="EMBL" id="QUS58991.1"/>
    </source>
</evidence>
<evidence type="ECO:0000256" key="2">
    <source>
        <dbReference type="SAM" id="Phobius"/>
    </source>
</evidence>
<reference evidence="6 7" key="1">
    <citation type="journal article" date="2021" name="Angew. Chem. Int. Ed. Engl.">
        <title>A novel family of nonribosomal peptides modulate collective behavior in Pseudovibrio bacteria isolated from marine sponges.</title>
        <authorList>
            <person name="Ioca L.P."/>
            <person name="Dai Y."/>
            <person name="Kunakom S."/>
            <person name="Diaz-Espinosa J."/>
            <person name="Krunic A."/>
            <person name="Crnkovic C.M."/>
            <person name="Orjala J."/>
            <person name="Sanchez L.M."/>
            <person name="Ferreira A.G."/>
            <person name="Berlinck R.G.S."/>
            <person name="Eustaquio A.S."/>
        </authorList>
    </citation>
    <scope>NUCLEOTIDE SEQUENCE [LARGE SCALE GENOMIC DNA]</scope>
    <source>
        <strain evidence="6 7">Ab134</strain>
        <plasmid evidence="5 7">pAb134-03</plasmid>
        <plasmid evidence="6 7">pAb134-04</plasmid>
    </source>
</reference>
<sequence>MLSSPKLQERRTQFFCERDFAFSIWFLSILLMRNFGMFIDTFMLDEPTADFGVGNTSRQQNESAEVAARSFSGLPVAVSRWDVLSLVKKLQRELGLTATQVAHLEFLVGYTRDQDWQSGSNPIVYLTVSATANKRAICERQVLNIERALNRTGLVCWHDSGNLRRFGHRSADGELIQAFGVNLAPLAASYERLYCMAQELEQRARVWKQQKTTLLLHKRVLREQLTSRPDHPAAGEAQKLLTSLPRRIEARLTITQLLQWSKQMLQLIAEFQEENEQSSADQNEQEPASESDTQISSGRKKTSGRSETEFRHINTNNTNQTLSNERCNATHKRPLPNGTDLKSCGSANAERALEKIKCGNEARASQLELEIAEIQQSPLPLPPAGKSNTQNVTSGIEHITLKQVLACASPILQEMIRNAQRSNEVDWSAIIVAAEQASQYLGISQSAWKQACAVVGATAAATIIIVAERKGADPQTPINSYGGFLRGCLAKAEHGELHLHKSVFGLLSKANLDE</sequence>
<keyword evidence="2" id="KW-0812">Transmembrane</keyword>
<dbReference type="EMBL" id="CP074129">
    <property type="protein sequence ID" value="QUS58991.1"/>
    <property type="molecule type" value="Genomic_DNA"/>
</dbReference>
<evidence type="ECO:0000313" key="6">
    <source>
        <dbReference type="EMBL" id="QUS59126.1"/>
    </source>
</evidence>
<keyword evidence="7" id="KW-1185">Reference proteome</keyword>